<dbReference type="RefSeq" id="WP_126449080.1">
    <property type="nucleotide sequence ID" value="NZ_AP018553.1"/>
</dbReference>
<dbReference type="Proteomes" id="UP000276741">
    <property type="component" value="Chromosome"/>
</dbReference>
<evidence type="ECO:0000313" key="1">
    <source>
        <dbReference type="EMBL" id="BBD71752.1"/>
    </source>
</evidence>
<dbReference type="EMBL" id="BMQS01000001">
    <property type="protein sequence ID" value="GGT86153.1"/>
    <property type="molecule type" value="Genomic_DNA"/>
</dbReference>
<dbReference type="GeneID" id="38665632"/>
<dbReference type="EMBL" id="AP018553">
    <property type="protein sequence ID" value="BBD71752.1"/>
    <property type="molecule type" value="Genomic_DNA"/>
</dbReference>
<evidence type="ECO:0000313" key="3">
    <source>
        <dbReference type="Proteomes" id="UP000276741"/>
    </source>
</evidence>
<sequence>MLQEDLRRHLSNLESRLAERFEGREKILLTSRELIRLCGEIVSLSHRREKDKALEKYKEAQVKVEELRKVLKSFPELLYGDVGTAFQELAEASVVISLYFQTPLGGPEDLGIPETYYVSGVADAVGEMRRTVLELLRRNRIEEAEELYKVMDEMYEMLWRLEYPKSLVPGLRQKIDMLRKILEETNHDLFLARTA</sequence>
<dbReference type="Gene3D" id="1.20.58.2140">
    <property type="match status" value="1"/>
</dbReference>
<reference evidence="1" key="3">
    <citation type="journal article" date="2019" name="BMC Res. Notes">
        <title>Complete genome sequence of the Sulfodiicoccus acidiphilus strain HS-1T, the first crenarchaeon that lacks polB3, isolated from an acidic hot spring in Ohwaku-dani, Hakone, Japan.</title>
        <authorList>
            <person name="Sakai H.D."/>
            <person name="Kurosawa N."/>
        </authorList>
    </citation>
    <scope>NUCLEOTIDE SEQUENCE</scope>
    <source>
        <strain evidence="1">HS-1</strain>
    </source>
</reference>
<dbReference type="Proteomes" id="UP000616143">
    <property type="component" value="Unassembled WGS sequence"/>
</dbReference>
<reference evidence="2" key="1">
    <citation type="journal article" date="2014" name="Int. J. Syst. Evol. Microbiol.">
        <title>Complete genome sequence of Corynebacterium casei LMG S-19264T (=DSM 44701T), isolated from a smear-ripened cheese.</title>
        <authorList>
            <consortium name="US DOE Joint Genome Institute (JGI-PGF)"/>
            <person name="Walter F."/>
            <person name="Albersmeier A."/>
            <person name="Kalinowski J."/>
            <person name="Ruckert C."/>
        </authorList>
    </citation>
    <scope>NUCLEOTIDE SEQUENCE</scope>
    <source>
        <strain evidence="2">JCM 31740</strain>
    </source>
</reference>
<dbReference type="GO" id="GO:0043565">
    <property type="term" value="F:sequence-specific DNA binding"/>
    <property type="evidence" value="ECO:0007669"/>
    <property type="project" value="InterPro"/>
</dbReference>
<name>A0A348B0Q0_9CREN</name>
<organism evidence="1 3">
    <name type="scientific">Sulfodiicoccus acidiphilus</name>
    <dbReference type="NCBI Taxonomy" id="1670455"/>
    <lineage>
        <taxon>Archaea</taxon>
        <taxon>Thermoproteota</taxon>
        <taxon>Thermoprotei</taxon>
        <taxon>Sulfolobales</taxon>
        <taxon>Sulfolobaceae</taxon>
        <taxon>Sulfodiicoccus</taxon>
    </lineage>
</organism>
<accession>A0A348B0Q0</accession>
<reference evidence="2" key="4">
    <citation type="submission" date="2020-09" db="EMBL/GenBank/DDBJ databases">
        <authorList>
            <person name="Sun Q."/>
            <person name="Ohkuma M."/>
        </authorList>
    </citation>
    <scope>NUCLEOTIDE SEQUENCE</scope>
    <source>
        <strain evidence="2">JCM 31740</strain>
    </source>
</reference>
<evidence type="ECO:0000313" key="2">
    <source>
        <dbReference type="EMBL" id="GGT86153.1"/>
    </source>
</evidence>
<reference evidence="3" key="2">
    <citation type="submission" date="2018-04" db="EMBL/GenBank/DDBJ databases">
        <title>Complete genome sequence of Sulfodiicoccus acidiphilus strain HS-1.</title>
        <authorList>
            <person name="Sakai H.D."/>
            <person name="Kurosawa N."/>
        </authorList>
    </citation>
    <scope>NUCLEOTIDE SEQUENCE [LARGE SCALE GENOMIC DNA]</scope>
    <source>
        <strain evidence="3">HS-1</strain>
    </source>
</reference>
<gene>
    <name evidence="2" type="ORF">GCM10007116_00070</name>
    <name evidence="1" type="ORF">HS1genome_0141</name>
</gene>
<dbReference type="AlphaFoldDB" id="A0A348B0Q0"/>
<dbReference type="InterPro" id="IPR036081">
    <property type="entry name" value="Translin_sf"/>
</dbReference>
<protein>
    <submittedName>
        <fullName evidence="1">Haloacid dehalogenase</fullName>
    </submittedName>
</protein>
<dbReference type="CDD" id="cd14820">
    <property type="entry name" value="TRAX"/>
    <property type="match status" value="1"/>
</dbReference>
<dbReference type="OrthoDB" id="26985at2157"/>
<proteinExistence type="predicted"/>
<dbReference type="SUPFAM" id="SSF74784">
    <property type="entry name" value="Translin"/>
    <property type="match status" value="1"/>
</dbReference>
<keyword evidence="3" id="KW-1185">Reference proteome</keyword>
<dbReference type="KEGG" id="sacd:HS1genome_0141"/>